<dbReference type="EnsemblPlants" id="KQL23805">
    <property type="protein sequence ID" value="KQL23805"/>
    <property type="gene ID" value="SETIT_032646mg"/>
</dbReference>
<reference evidence="2" key="1">
    <citation type="journal article" date="2012" name="Nat. Biotechnol.">
        <title>Reference genome sequence of the model plant Setaria.</title>
        <authorList>
            <person name="Bennetzen J.L."/>
            <person name="Schmutz J."/>
            <person name="Wang H."/>
            <person name="Percifield R."/>
            <person name="Hawkins J."/>
            <person name="Pontaroli A.C."/>
            <person name="Estep M."/>
            <person name="Feng L."/>
            <person name="Vaughn J.N."/>
            <person name="Grimwood J."/>
            <person name="Jenkins J."/>
            <person name="Barry K."/>
            <person name="Lindquist E."/>
            <person name="Hellsten U."/>
            <person name="Deshpande S."/>
            <person name="Wang X."/>
            <person name="Wu X."/>
            <person name="Mitros T."/>
            <person name="Triplett J."/>
            <person name="Yang X."/>
            <person name="Ye C.Y."/>
            <person name="Mauro-Herrera M."/>
            <person name="Wang L."/>
            <person name="Li P."/>
            <person name="Sharma M."/>
            <person name="Sharma R."/>
            <person name="Ronald P.C."/>
            <person name="Panaud O."/>
            <person name="Kellogg E.A."/>
            <person name="Brutnell T.P."/>
            <person name="Doust A.N."/>
            <person name="Tuskan G.A."/>
            <person name="Rokhsar D."/>
            <person name="Devos K.M."/>
        </authorList>
    </citation>
    <scope>NUCLEOTIDE SEQUENCE [LARGE SCALE GENOMIC DNA]</scope>
    <source>
        <strain evidence="2">cv. Yugu1</strain>
    </source>
</reference>
<keyword evidence="2" id="KW-1185">Reference proteome</keyword>
<reference evidence="1" key="2">
    <citation type="submission" date="2018-08" db="UniProtKB">
        <authorList>
            <consortium name="EnsemblPlants"/>
        </authorList>
    </citation>
    <scope>IDENTIFICATION</scope>
    <source>
        <strain evidence="1">Yugu1</strain>
    </source>
</reference>
<name>K4A1A3_SETIT</name>
<evidence type="ECO:0000313" key="2">
    <source>
        <dbReference type="Proteomes" id="UP000004995"/>
    </source>
</evidence>
<dbReference type="AlphaFoldDB" id="K4A1A3"/>
<dbReference type="HOGENOM" id="CLU_2780645_0_0_1"/>
<proteinExistence type="predicted"/>
<organism evidence="1 2">
    <name type="scientific">Setaria italica</name>
    <name type="common">Foxtail millet</name>
    <name type="synonym">Panicum italicum</name>
    <dbReference type="NCBI Taxonomy" id="4555"/>
    <lineage>
        <taxon>Eukaryota</taxon>
        <taxon>Viridiplantae</taxon>
        <taxon>Streptophyta</taxon>
        <taxon>Embryophyta</taxon>
        <taxon>Tracheophyta</taxon>
        <taxon>Spermatophyta</taxon>
        <taxon>Magnoliopsida</taxon>
        <taxon>Liliopsida</taxon>
        <taxon>Poales</taxon>
        <taxon>Poaceae</taxon>
        <taxon>PACMAD clade</taxon>
        <taxon>Panicoideae</taxon>
        <taxon>Panicodae</taxon>
        <taxon>Paniceae</taxon>
        <taxon>Cenchrinae</taxon>
        <taxon>Setaria</taxon>
    </lineage>
</organism>
<sequence length="69" mass="7444">MSLYVDVGLQDLAPTSEDVIFSAWGVNSGGSATKKGLNFLIALGAWIIWKHRNDCFSGASPSVQPVYAW</sequence>
<dbReference type="InParanoid" id="K4A1A3"/>
<evidence type="ECO:0000313" key="1">
    <source>
        <dbReference type="EnsemblPlants" id="KQL23805"/>
    </source>
</evidence>
<dbReference type="EMBL" id="AGNK02000934">
    <property type="status" value="NOT_ANNOTATED_CDS"/>
    <property type="molecule type" value="Genomic_DNA"/>
</dbReference>
<dbReference type="Proteomes" id="UP000004995">
    <property type="component" value="Unassembled WGS sequence"/>
</dbReference>
<dbReference type="Gramene" id="KQL23805">
    <property type="protein sequence ID" value="KQL23805"/>
    <property type="gene ID" value="SETIT_032646mg"/>
</dbReference>
<protein>
    <submittedName>
        <fullName evidence="1">Uncharacterized protein</fullName>
    </submittedName>
</protein>
<accession>K4A1A3</accession>